<name>A0A397IXY0_9GLOM</name>
<dbReference type="AlphaFoldDB" id="A0A397IXY0"/>
<gene>
    <name evidence="2" type="ORF">Glove_140g38</name>
</gene>
<comment type="caution">
    <text evidence="2">The sequence shown here is derived from an EMBL/GenBank/DDBJ whole genome shotgun (WGS) entry which is preliminary data.</text>
</comment>
<accession>A0A397IXY0</accession>
<feature type="signal peptide" evidence="1">
    <location>
        <begin position="1"/>
        <end position="25"/>
    </location>
</feature>
<keyword evidence="1" id="KW-0732">Signal</keyword>
<protein>
    <submittedName>
        <fullName evidence="2">Uncharacterized protein</fullName>
    </submittedName>
</protein>
<keyword evidence="3" id="KW-1185">Reference proteome</keyword>
<dbReference type="Proteomes" id="UP000266861">
    <property type="component" value="Unassembled WGS sequence"/>
</dbReference>
<evidence type="ECO:0000256" key="1">
    <source>
        <dbReference type="SAM" id="SignalP"/>
    </source>
</evidence>
<proteinExistence type="predicted"/>
<dbReference type="EMBL" id="PQFF01000131">
    <property type="protein sequence ID" value="RHZ79937.1"/>
    <property type="molecule type" value="Genomic_DNA"/>
</dbReference>
<reference evidence="2 3" key="1">
    <citation type="submission" date="2018-08" db="EMBL/GenBank/DDBJ databases">
        <title>Genome and evolution of the arbuscular mycorrhizal fungus Diversispora epigaea (formerly Glomus versiforme) and its bacterial endosymbionts.</title>
        <authorList>
            <person name="Sun X."/>
            <person name="Fei Z."/>
            <person name="Harrison M."/>
        </authorList>
    </citation>
    <scope>NUCLEOTIDE SEQUENCE [LARGE SCALE GENOMIC DNA]</scope>
    <source>
        <strain evidence="2 3">IT104</strain>
    </source>
</reference>
<organism evidence="2 3">
    <name type="scientific">Diversispora epigaea</name>
    <dbReference type="NCBI Taxonomy" id="1348612"/>
    <lineage>
        <taxon>Eukaryota</taxon>
        <taxon>Fungi</taxon>
        <taxon>Fungi incertae sedis</taxon>
        <taxon>Mucoromycota</taxon>
        <taxon>Glomeromycotina</taxon>
        <taxon>Glomeromycetes</taxon>
        <taxon>Diversisporales</taxon>
        <taxon>Diversisporaceae</taxon>
        <taxon>Diversispora</taxon>
    </lineage>
</organism>
<feature type="chain" id="PRO_5017311715" evidence="1">
    <location>
        <begin position="26"/>
        <end position="137"/>
    </location>
</feature>
<evidence type="ECO:0000313" key="3">
    <source>
        <dbReference type="Proteomes" id="UP000266861"/>
    </source>
</evidence>
<sequence>MLSPLNNSIIFLIITLSTLVRNSSCQDSTSIQNINTTTNETNNNIITANGTNIYNTPGFMFVYATSYKFMSFNTIGITYMLIYPVMHHSQWKEPYCPILAVCKEVYWNCGRNYGQLQDLTVILSLPGVHGYGANKYL</sequence>
<evidence type="ECO:0000313" key="2">
    <source>
        <dbReference type="EMBL" id="RHZ79937.1"/>
    </source>
</evidence>